<dbReference type="OrthoDB" id="8005547at2"/>
<dbReference type="PANTHER" id="PTHR38593:SF1">
    <property type="entry name" value="BLR2558 PROTEIN"/>
    <property type="match status" value="1"/>
</dbReference>
<dbReference type="RefSeq" id="WP_079646376.1">
    <property type="nucleotide sequence ID" value="NZ_FUYM01000001.1"/>
</dbReference>
<dbReference type="Pfam" id="PF13628">
    <property type="entry name" value="DUF4142"/>
    <property type="match status" value="1"/>
</dbReference>
<feature type="domain" description="DUF4142" evidence="1">
    <location>
        <begin position="62"/>
        <end position="199"/>
    </location>
</feature>
<dbReference type="PANTHER" id="PTHR38593">
    <property type="entry name" value="BLR2558 PROTEIN"/>
    <property type="match status" value="1"/>
</dbReference>
<dbReference type="InterPro" id="IPR012347">
    <property type="entry name" value="Ferritin-like"/>
</dbReference>
<dbReference type="STRING" id="439228.SAMN06295920_101431"/>
<dbReference type="Proteomes" id="UP000189818">
    <property type="component" value="Unassembled WGS sequence"/>
</dbReference>
<sequence length="201" mass="20717">MYRHFLIASTAALALSLAGCGKKAEQTADSVANGAAGTADTAGAMASNAMVDVQQAMTPTPTGQDFVDKAAKSDAFEIAAAKIAQTNASSQAVKDFAAEMIKAHTESTAKIKAAAATATPAITPNATLTEDQNEDLAELRAKKGAAFDEAYIDNQVDAHEDALVLMRDYAEHGDTASLKTAAGGIAPVVQKHLDHAKSLDK</sequence>
<reference evidence="3" key="1">
    <citation type="submission" date="2017-02" db="EMBL/GenBank/DDBJ databases">
        <authorList>
            <person name="Varghese N."/>
            <person name="Submissions S."/>
        </authorList>
    </citation>
    <scope>NUCLEOTIDE SEQUENCE [LARGE SCALE GENOMIC DNA]</scope>
    <source>
        <strain evidence="3">UM2</strain>
    </source>
</reference>
<evidence type="ECO:0000313" key="2">
    <source>
        <dbReference type="EMBL" id="SKB28379.1"/>
    </source>
</evidence>
<organism evidence="2 3">
    <name type="scientific">Rhizorhabdus histidinilytica</name>
    <dbReference type="NCBI Taxonomy" id="439228"/>
    <lineage>
        <taxon>Bacteria</taxon>
        <taxon>Pseudomonadati</taxon>
        <taxon>Pseudomonadota</taxon>
        <taxon>Alphaproteobacteria</taxon>
        <taxon>Sphingomonadales</taxon>
        <taxon>Sphingomonadaceae</taxon>
        <taxon>Rhizorhabdus</taxon>
    </lineage>
</organism>
<accession>A0A1T5A0T4</accession>
<gene>
    <name evidence="2" type="ORF">SAMN06295920_101431</name>
</gene>
<keyword evidence="3" id="KW-1185">Reference proteome</keyword>
<evidence type="ECO:0000313" key="3">
    <source>
        <dbReference type="Proteomes" id="UP000189818"/>
    </source>
</evidence>
<dbReference type="PROSITE" id="PS51257">
    <property type="entry name" value="PROKAR_LIPOPROTEIN"/>
    <property type="match status" value="1"/>
</dbReference>
<proteinExistence type="predicted"/>
<evidence type="ECO:0000259" key="1">
    <source>
        <dbReference type="Pfam" id="PF13628"/>
    </source>
</evidence>
<dbReference type="Gene3D" id="1.20.1260.10">
    <property type="match status" value="1"/>
</dbReference>
<dbReference type="InterPro" id="IPR025419">
    <property type="entry name" value="DUF4142"/>
</dbReference>
<dbReference type="AlphaFoldDB" id="A0A1T5A0T4"/>
<protein>
    <submittedName>
        <fullName evidence="2">Putative membrane protein</fullName>
    </submittedName>
</protein>
<name>A0A1T5A0T4_9SPHN</name>
<dbReference type="EMBL" id="FUYM01000001">
    <property type="protein sequence ID" value="SKB28379.1"/>
    <property type="molecule type" value="Genomic_DNA"/>
</dbReference>